<evidence type="ECO:0000256" key="1">
    <source>
        <dbReference type="ARBA" id="ARBA00012524"/>
    </source>
</evidence>
<keyword evidence="3 5" id="KW-0548">Nucleotidyltransferase</keyword>
<dbReference type="EMBL" id="JAWJAX010000002">
    <property type="protein sequence ID" value="MDV2910639.1"/>
    <property type="molecule type" value="Genomic_DNA"/>
</dbReference>
<dbReference type="GO" id="GO:0051191">
    <property type="term" value="P:prosthetic group biosynthetic process"/>
    <property type="evidence" value="ECO:0007669"/>
    <property type="project" value="InterPro"/>
</dbReference>
<dbReference type="NCBIfam" id="TIGR03124">
    <property type="entry name" value="citrate_citX"/>
    <property type="match status" value="1"/>
</dbReference>
<dbReference type="Pfam" id="PF03802">
    <property type="entry name" value="CitX"/>
    <property type="match status" value="1"/>
</dbReference>
<protein>
    <recommendedName>
        <fullName evidence="1">citrate lyase holo-[acyl-carrier protein] synthase</fullName>
        <ecNumber evidence="1">2.7.7.61</ecNumber>
    </recommendedName>
</protein>
<gene>
    <name evidence="5" type="primary">citX</name>
    <name evidence="5" type="ORF">R0H03_01985</name>
</gene>
<dbReference type="GO" id="GO:0050519">
    <property type="term" value="F:holo-citrate lyase synthase activity"/>
    <property type="evidence" value="ECO:0007669"/>
    <property type="project" value="UniProtKB-EC"/>
</dbReference>
<evidence type="ECO:0000313" key="6">
    <source>
        <dbReference type="Proteomes" id="UP001280415"/>
    </source>
</evidence>
<reference evidence="5" key="1">
    <citation type="journal article" date="2023" name="PeerJ">
        <title>Selection and evaluation of lactic acid bacteria from chicken feces in Thailand as potential probiotics.</title>
        <authorList>
            <person name="Khurajog B."/>
            <person name="Disastra Y."/>
            <person name="Lawwyne L.D."/>
            <person name="Sirichokchatchawan W."/>
            <person name="Niyomtham W."/>
            <person name="Yindee J."/>
            <person name="Hampson D.J."/>
            <person name="Prapasarakul N."/>
        </authorList>
    </citation>
    <scope>NUCLEOTIDE SEQUENCE</scope>
    <source>
        <strain evidence="5">BF14</strain>
    </source>
</reference>
<name>A0AAW8YLE6_PEDAC</name>
<evidence type="ECO:0000313" key="5">
    <source>
        <dbReference type="EMBL" id="MDV2910639.1"/>
    </source>
</evidence>
<dbReference type="RefSeq" id="WP_002831753.1">
    <property type="nucleotide sequence ID" value="NZ_BMWN01000001.1"/>
</dbReference>
<comment type="caution">
    <text evidence="5">The sequence shown here is derived from an EMBL/GenBank/DDBJ whole genome shotgun (WGS) entry which is preliminary data.</text>
</comment>
<accession>A0AAW8YLE6</accession>
<evidence type="ECO:0000256" key="2">
    <source>
        <dbReference type="ARBA" id="ARBA00022679"/>
    </source>
</evidence>
<proteinExistence type="predicted"/>
<keyword evidence="2 5" id="KW-0808">Transferase</keyword>
<evidence type="ECO:0000256" key="4">
    <source>
        <dbReference type="ARBA" id="ARBA00048574"/>
    </source>
</evidence>
<dbReference type="InterPro" id="IPR005551">
    <property type="entry name" value="CitX"/>
</dbReference>
<evidence type="ECO:0000256" key="3">
    <source>
        <dbReference type="ARBA" id="ARBA00022695"/>
    </source>
</evidence>
<dbReference type="Proteomes" id="UP001280415">
    <property type="component" value="Unassembled WGS sequence"/>
</dbReference>
<comment type="catalytic activity">
    <reaction evidence="4">
        <text>apo-[citrate lyase ACP] + 2'-(5''-triphospho-alpha-D-ribosyl)-3'-dephospho-CoA = holo-[citrate lyase ACP] + diphosphate</text>
        <dbReference type="Rhea" id="RHEA:16333"/>
        <dbReference type="Rhea" id="RHEA-COMP:10157"/>
        <dbReference type="Rhea" id="RHEA-COMP:10158"/>
        <dbReference type="ChEBI" id="CHEBI:29999"/>
        <dbReference type="ChEBI" id="CHEBI:33019"/>
        <dbReference type="ChEBI" id="CHEBI:61378"/>
        <dbReference type="ChEBI" id="CHEBI:82683"/>
        <dbReference type="EC" id="2.7.7.61"/>
    </reaction>
</comment>
<sequence>MELFNKGEVQSIEDILNDRDERVYVQNQLSRKYVVNSIVVIKLNIPGPIKNNSNLHKVFVNGVNRFLNRVDNTKIILNWNKPAGNTCFIISELSANDVKERAIDFENNDDIGRFFDIDVIAGGRNKSISRTDLGLEPRKCFVCGNLAKNCARSRKHSVNELQQFIQEKVTNFEENYGGK</sequence>
<organism evidence="5 6">
    <name type="scientific">Pediococcus acidilactici</name>
    <dbReference type="NCBI Taxonomy" id="1254"/>
    <lineage>
        <taxon>Bacteria</taxon>
        <taxon>Bacillati</taxon>
        <taxon>Bacillota</taxon>
        <taxon>Bacilli</taxon>
        <taxon>Lactobacillales</taxon>
        <taxon>Lactobacillaceae</taxon>
        <taxon>Pediococcus</taxon>
        <taxon>Pediococcus acidilactici group</taxon>
    </lineage>
</organism>
<dbReference type="AlphaFoldDB" id="A0AAW8YLE6"/>
<dbReference type="GO" id="GO:0016829">
    <property type="term" value="F:lyase activity"/>
    <property type="evidence" value="ECO:0007669"/>
    <property type="project" value="UniProtKB-KW"/>
</dbReference>
<keyword evidence="5" id="KW-0456">Lyase</keyword>
<dbReference type="EC" id="2.7.7.61" evidence="1"/>
<reference evidence="5" key="2">
    <citation type="submission" date="2023-10" db="EMBL/GenBank/DDBJ databases">
        <authorList>
            <person name="Khurajog B."/>
        </authorList>
    </citation>
    <scope>NUCLEOTIDE SEQUENCE</scope>
    <source>
        <strain evidence="5">BF14</strain>
    </source>
</reference>